<proteinExistence type="predicted"/>
<evidence type="ECO:0000313" key="2">
    <source>
        <dbReference type="EnsemblPlants" id="MELO3C027626.2.1"/>
    </source>
</evidence>
<accession>A0A9I9E1Y3</accession>
<name>A0A9I9E1Y3_CUCME</name>
<reference evidence="2" key="1">
    <citation type="submission" date="2023-03" db="UniProtKB">
        <authorList>
            <consortium name="EnsemblPlants"/>
        </authorList>
    </citation>
    <scope>IDENTIFICATION</scope>
</reference>
<sequence>GQTPPPSKKQSQDKPTWSARPHRGASIVQAKPIQPLSLPAQRRTWHSDETHPPSTKQSQ</sequence>
<dbReference type="Gramene" id="MELO3C027626.2.1">
    <property type="protein sequence ID" value="MELO3C027626.2.1"/>
    <property type="gene ID" value="MELO3C027626.2"/>
</dbReference>
<feature type="region of interest" description="Disordered" evidence="1">
    <location>
        <begin position="1"/>
        <end position="59"/>
    </location>
</feature>
<protein>
    <submittedName>
        <fullName evidence="2">Uncharacterized protein</fullName>
    </submittedName>
</protein>
<evidence type="ECO:0000256" key="1">
    <source>
        <dbReference type="SAM" id="MobiDB-lite"/>
    </source>
</evidence>
<dbReference type="EnsemblPlants" id="MELO3C027626.2.1">
    <property type="protein sequence ID" value="MELO3C027626.2.1"/>
    <property type="gene ID" value="MELO3C027626.2"/>
</dbReference>
<organism evidence="2">
    <name type="scientific">Cucumis melo</name>
    <name type="common">Muskmelon</name>
    <dbReference type="NCBI Taxonomy" id="3656"/>
    <lineage>
        <taxon>Eukaryota</taxon>
        <taxon>Viridiplantae</taxon>
        <taxon>Streptophyta</taxon>
        <taxon>Embryophyta</taxon>
        <taxon>Tracheophyta</taxon>
        <taxon>Spermatophyta</taxon>
        <taxon>Magnoliopsida</taxon>
        <taxon>eudicotyledons</taxon>
        <taxon>Gunneridae</taxon>
        <taxon>Pentapetalae</taxon>
        <taxon>rosids</taxon>
        <taxon>fabids</taxon>
        <taxon>Cucurbitales</taxon>
        <taxon>Cucurbitaceae</taxon>
        <taxon>Benincaseae</taxon>
        <taxon>Cucumis</taxon>
    </lineage>
</organism>
<dbReference type="AlphaFoldDB" id="A0A9I9E1Y3"/>